<feature type="signal peptide" evidence="2">
    <location>
        <begin position="1"/>
        <end position="16"/>
    </location>
</feature>
<dbReference type="PANTHER" id="PTHR46751">
    <property type="entry name" value="EPPIN"/>
    <property type="match status" value="1"/>
</dbReference>
<evidence type="ECO:0000256" key="1">
    <source>
        <dbReference type="ARBA" id="ARBA00023157"/>
    </source>
</evidence>
<sequence length="175" mass="19731">MRFLGFPSFLVSFVLLGDVQDPRLVEGLLLNKSEGRISSPSLGPCPKIRVKCEFEERNQCSRHRHWPDKMKCCLFGCGKKCLDLRKDVCTLPMDPGSCWACFPCWWHDKETELCSDFIHGGCNGNSNNFPSEAICNVICKKGKSQTPVIIRATQKFGHWSIPRLHGPEADKTSTN</sequence>
<dbReference type="InterPro" id="IPR051388">
    <property type="entry name" value="Serpin_venom_toxin"/>
</dbReference>
<dbReference type="FunFam" id="4.10.75.10:FF:000004">
    <property type="entry name" value="WAP four-disulfide core domain 6A"/>
    <property type="match status" value="1"/>
</dbReference>
<dbReference type="RefSeq" id="XP_021094611.1">
    <property type="nucleotide sequence ID" value="XM_021238952.1"/>
</dbReference>
<feature type="chain" id="PRO_5043500785" evidence="2">
    <location>
        <begin position="17"/>
        <end position="175"/>
    </location>
</feature>
<dbReference type="Gene3D" id="4.10.75.10">
    <property type="entry name" value="Elafin-like"/>
    <property type="match status" value="1"/>
</dbReference>
<dbReference type="InterPro" id="IPR020901">
    <property type="entry name" value="Prtase_inh_Kunz-CS"/>
</dbReference>
<dbReference type="InterPro" id="IPR036880">
    <property type="entry name" value="Kunitz_BPTI_sf"/>
</dbReference>
<keyword evidence="5" id="KW-1185">Reference proteome</keyword>
<reference evidence="6" key="1">
    <citation type="submission" date="2025-08" db="UniProtKB">
        <authorList>
            <consortium name="RefSeq"/>
        </authorList>
    </citation>
    <scope>IDENTIFICATION</scope>
</reference>
<accession>A0AAX6RCW7</accession>
<keyword evidence="1" id="KW-1015">Disulfide bond</keyword>
<proteinExistence type="predicted"/>
<dbReference type="PROSITE" id="PS00280">
    <property type="entry name" value="BPTI_KUNITZ_1"/>
    <property type="match status" value="1"/>
</dbReference>
<dbReference type="InterPro" id="IPR036645">
    <property type="entry name" value="Elafin-like_sf"/>
</dbReference>
<dbReference type="Proteomes" id="UP000694906">
    <property type="component" value="Unplaced"/>
</dbReference>
<organism evidence="5 6">
    <name type="scientific">Heterocephalus glaber</name>
    <name type="common">Naked mole rat</name>
    <dbReference type="NCBI Taxonomy" id="10181"/>
    <lineage>
        <taxon>Eukaryota</taxon>
        <taxon>Metazoa</taxon>
        <taxon>Chordata</taxon>
        <taxon>Craniata</taxon>
        <taxon>Vertebrata</taxon>
        <taxon>Euteleostomi</taxon>
        <taxon>Mammalia</taxon>
        <taxon>Eutheria</taxon>
        <taxon>Euarchontoglires</taxon>
        <taxon>Glires</taxon>
        <taxon>Rodentia</taxon>
        <taxon>Hystricomorpha</taxon>
        <taxon>Bathyergidae</taxon>
        <taxon>Heterocephalus</taxon>
    </lineage>
</organism>
<dbReference type="PROSITE" id="PS50279">
    <property type="entry name" value="BPTI_KUNITZ_2"/>
    <property type="match status" value="1"/>
</dbReference>
<dbReference type="GO" id="GO:0005615">
    <property type="term" value="C:extracellular space"/>
    <property type="evidence" value="ECO:0007669"/>
    <property type="project" value="TreeGrafter"/>
</dbReference>
<dbReference type="SMART" id="SM00131">
    <property type="entry name" value="KU"/>
    <property type="match status" value="1"/>
</dbReference>
<dbReference type="GO" id="GO:0004867">
    <property type="term" value="F:serine-type endopeptidase inhibitor activity"/>
    <property type="evidence" value="ECO:0007669"/>
    <property type="project" value="InterPro"/>
</dbReference>
<dbReference type="Pfam" id="PF00095">
    <property type="entry name" value="WAP"/>
    <property type="match status" value="1"/>
</dbReference>
<dbReference type="AlphaFoldDB" id="A0AAX6RCW7"/>
<evidence type="ECO:0000313" key="6">
    <source>
        <dbReference type="RefSeq" id="XP_021094611.1"/>
    </source>
</evidence>
<dbReference type="InterPro" id="IPR002223">
    <property type="entry name" value="Kunitz_BPTI"/>
</dbReference>
<evidence type="ECO:0000256" key="2">
    <source>
        <dbReference type="SAM" id="SignalP"/>
    </source>
</evidence>
<dbReference type="GeneID" id="101705966"/>
<evidence type="ECO:0000259" key="3">
    <source>
        <dbReference type="PROSITE" id="PS50279"/>
    </source>
</evidence>
<dbReference type="Pfam" id="PF00014">
    <property type="entry name" value="Kunitz_BPTI"/>
    <property type="match status" value="1"/>
</dbReference>
<keyword evidence="2" id="KW-0732">Signal</keyword>
<dbReference type="PANTHER" id="PTHR46751:SF1">
    <property type="entry name" value="WAP FOUR-DISULFIDE CORE DOMAIN PROTEIN 6A"/>
    <property type="match status" value="1"/>
</dbReference>
<name>A0AAX6RCW7_HETGA</name>
<dbReference type="CDD" id="cd22611">
    <property type="entry name" value="Kunitz_eppin"/>
    <property type="match status" value="1"/>
</dbReference>
<evidence type="ECO:0000313" key="5">
    <source>
        <dbReference type="Proteomes" id="UP000694906"/>
    </source>
</evidence>
<feature type="domain" description="BPTI/Kunitz inhibitor" evidence="3">
    <location>
        <begin position="89"/>
        <end position="139"/>
    </location>
</feature>
<feature type="domain" description="WAP" evidence="4">
    <location>
        <begin position="38"/>
        <end position="85"/>
    </location>
</feature>
<dbReference type="SUPFAM" id="SSF57256">
    <property type="entry name" value="Elafin-like"/>
    <property type="match status" value="1"/>
</dbReference>
<dbReference type="PROSITE" id="PS51390">
    <property type="entry name" value="WAP"/>
    <property type="match status" value="1"/>
</dbReference>
<dbReference type="SUPFAM" id="SSF57362">
    <property type="entry name" value="BPTI-like"/>
    <property type="match status" value="1"/>
</dbReference>
<gene>
    <name evidence="6" type="primary">LOC101705966</name>
</gene>
<dbReference type="Gene3D" id="4.10.410.10">
    <property type="entry name" value="Pancreatic trypsin inhibitor Kunitz domain"/>
    <property type="match status" value="1"/>
</dbReference>
<dbReference type="InterPro" id="IPR008197">
    <property type="entry name" value="WAP_dom"/>
</dbReference>
<protein>
    <submittedName>
        <fullName evidence="6">WAP four-disulfide core domain protein 6A-like</fullName>
    </submittedName>
</protein>
<dbReference type="PRINTS" id="PR00759">
    <property type="entry name" value="BASICPTASE"/>
</dbReference>
<evidence type="ECO:0000259" key="4">
    <source>
        <dbReference type="PROSITE" id="PS51390"/>
    </source>
</evidence>